<name>A0A558A125_9PSEU</name>
<sequence length="115" mass="12234">MSTPEHKPATTEPNDHIGHAAASAELQARQDPDTALYARVTTPTRTTRVISWLGWHVGELSGITGPVVFGAAVSSWFYLASGLAALGWAGNELRLRRQQHNASARATSAGDGEVK</sequence>
<feature type="compositionally biased region" description="Basic and acidic residues" evidence="1">
    <location>
        <begin position="1"/>
        <end position="18"/>
    </location>
</feature>
<dbReference type="OrthoDB" id="3629408at2"/>
<dbReference type="AlphaFoldDB" id="A0A558A125"/>
<keyword evidence="2" id="KW-1133">Transmembrane helix</keyword>
<keyword evidence="2" id="KW-0472">Membrane</keyword>
<keyword evidence="4" id="KW-1185">Reference proteome</keyword>
<dbReference type="EMBL" id="VJZA01000069">
    <property type="protein sequence ID" value="TVT17968.1"/>
    <property type="molecule type" value="Genomic_DNA"/>
</dbReference>
<comment type="caution">
    <text evidence="3">The sequence shown here is derived from an EMBL/GenBank/DDBJ whole genome shotgun (WGS) entry which is preliminary data.</text>
</comment>
<evidence type="ECO:0000313" key="4">
    <source>
        <dbReference type="Proteomes" id="UP000318578"/>
    </source>
</evidence>
<evidence type="ECO:0000256" key="1">
    <source>
        <dbReference type="SAM" id="MobiDB-lite"/>
    </source>
</evidence>
<evidence type="ECO:0000313" key="3">
    <source>
        <dbReference type="EMBL" id="TVT17968.1"/>
    </source>
</evidence>
<organism evidence="3 4">
    <name type="scientific">Amycolatopsis acidiphila</name>
    <dbReference type="NCBI Taxonomy" id="715473"/>
    <lineage>
        <taxon>Bacteria</taxon>
        <taxon>Bacillati</taxon>
        <taxon>Actinomycetota</taxon>
        <taxon>Actinomycetes</taxon>
        <taxon>Pseudonocardiales</taxon>
        <taxon>Pseudonocardiaceae</taxon>
        <taxon>Amycolatopsis</taxon>
    </lineage>
</organism>
<accession>A0A558A125</accession>
<keyword evidence="2" id="KW-0812">Transmembrane</keyword>
<evidence type="ECO:0000256" key="2">
    <source>
        <dbReference type="SAM" id="Phobius"/>
    </source>
</evidence>
<dbReference type="Proteomes" id="UP000318578">
    <property type="component" value="Unassembled WGS sequence"/>
</dbReference>
<protein>
    <submittedName>
        <fullName evidence="3">Uncharacterized protein</fullName>
    </submittedName>
</protein>
<proteinExistence type="predicted"/>
<dbReference type="RefSeq" id="WP_144643218.1">
    <property type="nucleotide sequence ID" value="NZ_BNAX01000006.1"/>
</dbReference>
<feature type="region of interest" description="Disordered" evidence="1">
    <location>
        <begin position="1"/>
        <end position="28"/>
    </location>
</feature>
<feature type="transmembrane region" description="Helical" evidence="2">
    <location>
        <begin position="67"/>
        <end position="89"/>
    </location>
</feature>
<reference evidence="3 4" key="1">
    <citation type="submission" date="2019-07" db="EMBL/GenBank/DDBJ databases">
        <title>New species of Amycolatopsis and Streptomyces.</title>
        <authorList>
            <person name="Duangmal K."/>
            <person name="Teo W.F.A."/>
            <person name="Lipun K."/>
        </authorList>
    </citation>
    <scope>NUCLEOTIDE SEQUENCE [LARGE SCALE GENOMIC DNA]</scope>
    <source>
        <strain evidence="3 4">JCM 30562</strain>
    </source>
</reference>
<gene>
    <name evidence="3" type="ORF">FNH06_29545</name>
</gene>